<dbReference type="EMBL" id="JAMGBE010000002">
    <property type="protein sequence ID" value="MCL6729828.1"/>
    <property type="molecule type" value="Genomic_DNA"/>
</dbReference>
<dbReference type="InterPro" id="IPR036869">
    <property type="entry name" value="J_dom_sf"/>
</dbReference>
<proteinExistence type="predicted"/>
<protein>
    <submittedName>
        <fullName evidence="3">DnaJ domain-containing protein</fullName>
    </submittedName>
</protein>
<dbReference type="PROSITE" id="PS50076">
    <property type="entry name" value="DNAJ_2"/>
    <property type="match status" value="1"/>
</dbReference>
<evidence type="ECO:0000256" key="1">
    <source>
        <dbReference type="SAM" id="MobiDB-lite"/>
    </source>
</evidence>
<dbReference type="Proteomes" id="UP001165342">
    <property type="component" value="Unassembled WGS sequence"/>
</dbReference>
<feature type="compositionally biased region" description="Low complexity" evidence="1">
    <location>
        <begin position="111"/>
        <end position="129"/>
    </location>
</feature>
<keyword evidence="4" id="KW-1185">Reference proteome</keyword>
<name>A0ABT0S1W1_9SPHN</name>
<comment type="caution">
    <text evidence="3">The sequence shown here is derived from an EMBL/GenBank/DDBJ whole genome shotgun (WGS) entry which is preliminary data.</text>
</comment>
<dbReference type="Gene3D" id="1.10.287.110">
    <property type="entry name" value="DnaJ domain"/>
    <property type="match status" value="1"/>
</dbReference>
<dbReference type="InterPro" id="IPR001623">
    <property type="entry name" value="DnaJ_domain"/>
</dbReference>
<accession>A0ABT0S1W1</accession>
<evidence type="ECO:0000313" key="3">
    <source>
        <dbReference type="EMBL" id="MCL6729828.1"/>
    </source>
</evidence>
<gene>
    <name evidence="3" type="ORF">LZ538_07130</name>
</gene>
<reference evidence="3" key="1">
    <citation type="submission" date="2022-05" db="EMBL/GenBank/DDBJ databases">
        <authorList>
            <person name="Jo J.-H."/>
            <person name="Im W.-T."/>
        </authorList>
    </citation>
    <scope>NUCLEOTIDE SEQUENCE</scope>
    <source>
        <strain evidence="3">SE220</strain>
    </source>
</reference>
<dbReference type="RefSeq" id="WP_249831299.1">
    <property type="nucleotide sequence ID" value="NZ_JAMGBE010000002.1"/>
</dbReference>
<sequence length="391" mass="40979">MVSTVKARPNHYEILGVTPAATDDEIRRAFAREISALRPRAFGGVGEVSIAFETLRDPARRKAYDASIGIRPEPKPGPASIAGVGAAQFIGATLGARLERLASDDFGPGGRPAAPTPAARSAPEPRTASFIASSLRSPPEAAPKPSLPEARTEPVAPLRAPPLVQRSQPEAERRAPPALKPQAAVRVPEQDFLHVEEGAFDWKRPAAIAGGMVLAVGLLGAWAGWEAGNDMQPDALPKRTVTQKLPPPPEFSVTDQEAIAPVVSDVAAPPPAAPKRAIAAARVERPSERPQYVALADEPAETAQAQNLVEAAVEPAAAEAEPAAVVPATMPLPHAVVARTIGRIGYSCGKVASASAVDGQAGVFKVTCTSGQSYRAAPVRGRYHFSRWSRN</sequence>
<feature type="region of interest" description="Disordered" evidence="1">
    <location>
        <begin position="102"/>
        <end position="183"/>
    </location>
</feature>
<evidence type="ECO:0000313" key="4">
    <source>
        <dbReference type="Proteomes" id="UP001165342"/>
    </source>
</evidence>
<feature type="domain" description="J" evidence="2">
    <location>
        <begin position="10"/>
        <end position="68"/>
    </location>
</feature>
<organism evidence="3 4">
    <name type="scientific">Sphingomonas hankyongi</name>
    <dbReference type="NCBI Taxonomy" id="2908209"/>
    <lineage>
        <taxon>Bacteria</taxon>
        <taxon>Pseudomonadati</taxon>
        <taxon>Pseudomonadota</taxon>
        <taxon>Alphaproteobacteria</taxon>
        <taxon>Sphingomonadales</taxon>
        <taxon>Sphingomonadaceae</taxon>
        <taxon>Sphingomonas</taxon>
    </lineage>
</organism>
<dbReference type="Pfam" id="PF00226">
    <property type="entry name" value="DnaJ"/>
    <property type="match status" value="1"/>
</dbReference>
<dbReference type="PRINTS" id="PR00625">
    <property type="entry name" value="JDOMAIN"/>
</dbReference>
<evidence type="ECO:0000259" key="2">
    <source>
        <dbReference type="PROSITE" id="PS50076"/>
    </source>
</evidence>
<dbReference type="CDD" id="cd06257">
    <property type="entry name" value="DnaJ"/>
    <property type="match status" value="1"/>
</dbReference>
<dbReference type="SUPFAM" id="SSF46565">
    <property type="entry name" value="Chaperone J-domain"/>
    <property type="match status" value="1"/>
</dbReference>